<sequence length="71" mass="7313">MSTRNRSVRLIGAALAAGALLGATAAPAAAWPIALTAEDHNYLNAVRGAFPRDDDTLLLAISSQKSQLPGI</sequence>
<organism evidence="2 3">
    <name type="scientific">Mycolicibacterium agri</name>
    <name type="common">Mycobacterium agri</name>
    <dbReference type="NCBI Taxonomy" id="36811"/>
    <lineage>
        <taxon>Bacteria</taxon>
        <taxon>Bacillati</taxon>
        <taxon>Actinomycetota</taxon>
        <taxon>Actinomycetes</taxon>
        <taxon>Mycobacteriales</taxon>
        <taxon>Mycobacteriaceae</taxon>
        <taxon>Mycolicibacterium</taxon>
    </lineage>
</organism>
<proteinExistence type="predicted"/>
<name>A0A7I9W2D8_MYCAG</name>
<keyword evidence="1" id="KW-0732">Signal</keyword>
<dbReference type="OrthoDB" id="4627526at2"/>
<dbReference type="InterPro" id="IPR006311">
    <property type="entry name" value="TAT_signal"/>
</dbReference>
<dbReference type="Proteomes" id="UP000465302">
    <property type="component" value="Unassembled WGS sequence"/>
</dbReference>
<gene>
    <name evidence="2" type="ORF">MAGR_32950</name>
</gene>
<evidence type="ECO:0000256" key="1">
    <source>
        <dbReference type="SAM" id="SignalP"/>
    </source>
</evidence>
<dbReference type="EMBL" id="BLKS01000001">
    <property type="protein sequence ID" value="GFG51854.1"/>
    <property type="molecule type" value="Genomic_DNA"/>
</dbReference>
<evidence type="ECO:0000313" key="2">
    <source>
        <dbReference type="EMBL" id="GFG51854.1"/>
    </source>
</evidence>
<protein>
    <submittedName>
        <fullName evidence="2">Uncharacterized protein</fullName>
    </submittedName>
</protein>
<accession>A0A7I9W2D8</accession>
<dbReference type="RefSeq" id="WP_133119040.1">
    <property type="nucleotide sequence ID" value="NZ_BLKS01000001.1"/>
</dbReference>
<evidence type="ECO:0000313" key="3">
    <source>
        <dbReference type="Proteomes" id="UP000465302"/>
    </source>
</evidence>
<comment type="caution">
    <text evidence="2">The sequence shown here is derived from an EMBL/GenBank/DDBJ whole genome shotgun (WGS) entry which is preliminary data.</text>
</comment>
<feature type="signal peptide" evidence="1">
    <location>
        <begin position="1"/>
        <end position="28"/>
    </location>
</feature>
<feature type="chain" id="PRO_5029465880" evidence="1">
    <location>
        <begin position="29"/>
        <end position="71"/>
    </location>
</feature>
<dbReference type="AlphaFoldDB" id="A0A7I9W2D8"/>
<reference evidence="2 3" key="1">
    <citation type="journal article" date="2019" name="Emerg. Microbes Infect.">
        <title>Comprehensive subspecies identification of 175 nontuberculous mycobacteria species based on 7547 genomic profiles.</title>
        <authorList>
            <person name="Matsumoto Y."/>
            <person name="Kinjo T."/>
            <person name="Motooka D."/>
            <person name="Nabeya D."/>
            <person name="Jung N."/>
            <person name="Uechi K."/>
            <person name="Horii T."/>
            <person name="Iida T."/>
            <person name="Fujita J."/>
            <person name="Nakamura S."/>
        </authorList>
    </citation>
    <scope>NUCLEOTIDE SEQUENCE [LARGE SCALE GENOMIC DNA]</scope>
    <source>
        <strain evidence="2 3">JCM 6377</strain>
    </source>
</reference>
<dbReference type="PROSITE" id="PS51318">
    <property type="entry name" value="TAT"/>
    <property type="match status" value="1"/>
</dbReference>